<protein>
    <recommendedName>
        <fullName evidence="1">Methyltransferase domain-containing protein</fullName>
    </recommendedName>
</protein>
<dbReference type="Proteomes" id="UP001374579">
    <property type="component" value="Unassembled WGS sequence"/>
</dbReference>
<dbReference type="InterPro" id="IPR026913">
    <property type="entry name" value="METTL24"/>
</dbReference>
<dbReference type="InterPro" id="IPR025714">
    <property type="entry name" value="Methyltranfer_dom"/>
</dbReference>
<dbReference type="EMBL" id="JBAMIC010000007">
    <property type="protein sequence ID" value="KAK7106470.1"/>
    <property type="molecule type" value="Genomic_DNA"/>
</dbReference>
<proteinExistence type="predicted"/>
<accession>A0AAN9BIZ4</accession>
<dbReference type="InterPro" id="IPR029063">
    <property type="entry name" value="SAM-dependent_MTases_sf"/>
</dbReference>
<dbReference type="Pfam" id="PF13383">
    <property type="entry name" value="Methyltransf_22"/>
    <property type="match status" value="1"/>
</dbReference>
<name>A0AAN9BIZ4_9CAEN</name>
<evidence type="ECO:0000259" key="1">
    <source>
        <dbReference type="Pfam" id="PF13383"/>
    </source>
</evidence>
<sequence>MRVCRMGGCRVMLALVLVITVILLCLHGNHFLDRGLQKDMQPRIGKHVAVWSITRQSEPEKSLPDDHADLKFLRKYGRISGLPTEQELQNMTKKELTYIYHSHLDNTDYACHRKIRMGTAADGGWDVCDDYEFRPIKPCVVYSFGINFDFSFDDDMGKLYGCNVFSFDPTMKMADHERSPKVRFFKVGLGGAGGALSADIDTRKVLATGGSIKSMTDIKTMLGHTNTTIDIMKIDIEYSEWSALPDMLDKGELTNVRQLLMEFHTYAIDTDAIYRKRLLIFAKLEALGYRRYHTHTNPWGYKLLMEYPVMRTTAYEVYFVNTKFMRQ</sequence>
<dbReference type="AlphaFoldDB" id="A0AAN9BIZ4"/>
<dbReference type="SUPFAM" id="SSF53335">
    <property type="entry name" value="S-adenosyl-L-methionine-dependent methyltransferases"/>
    <property type="match status" value="1"/>
</dbReference>
<dbReference type="PANTHER" id="PTHR32026:SF10">
    <property type="entry name" value="METHYLTRANSFERASE-LIKE PROTEIN 24-RELATED"/>
    <property type="match status" value="1"/>
</dbReference>
<dbReference type="PANTHER" id="PTHR32026">
    <property type="entry name" value="METHYLTRANSFERASE-LIKE PROTEIN 24"/>
    <property type="match status" value="1"/>
</dbReference>
<feature type="domain" description="Methyltransferase" evidence="1">
    <location>
        <begin position="96"/>
        <end position="298"/>
    </location>
</feature>
<keyword evidence="3" id="KW-1185">Reference proteome</keyword>
<gene>
    <name evidence="2" type="ORF">V1264_017721</name>
</gene>
<reference evidence="2 3" key="1">
    <citation type="submission" date="2024-02" db="EMBL/GenBank/DDBJ databases">
        <title>Chromosome-scale genome assembly of the rough periwinkle Littorina saxatilis.</title>
        <authorList>
            <person name="De Jode A."/>
            <person name="Faria R."/>
            <person name="Formenti G."/>
            <person name="Sims Y."/>
            <person name="Smith T.P."/>
            <person name="Tracey A."/>
            <person name="Wood J.M.D."/>
            <person name="Zagrodzka Z.B."/>
            <person name="Johannesson K."/>
            <person name="Butlin R.K."/>
            <person name="Leder E.H."/>
        </authorList>
    </citation>
    <scope>NUCLEOTIDE SEQUENCE [LARGE SCALE GENOMIC DNA]</scope>
    <source>
        <strain evidence="2">Snail1</strain>
        <tissue evidence="2">Muscle</tissue>
    </source>
</reference>
<comment type="caution">
    <text evidence="2">The sequence shown here is derived from an EMBL/GenBank/DDBJ whole genome shotgun (WGS) entry which is preliminary data.</text>
</comment>
<evidence type="ECO:0000313" key="3">
    <source>
        <dbReference type="Proteomes" id="UP001374579"/>
    </source>
</evidence>
<evidence type="ECO:0000313" key="2">
    <source>
        <dbReference type="EMBL" id="KAK7106470.1"/>
    </source>
</evidence>
<organism evidence="2 3">
    <name type="scientific">Littorina saxatilis</name>
    <dbReference type="NCBI Taxonomy" id="31220"/>
    <lineage>
        <taxon>Eukaryota</taxon>
        <taxon>Metazoa</taxon>
        <taxon>Spiralia</taxon>
        <taxon>Lophotrochozoa</taxon>
        <taxon>Mollusca</taxon>
        <taxon>Gastropoda</taxon>
        <taxon>Caenogastropoda</taxon>
        <taxon>Littorinimorpha</taxon>
        <taxon>Littorinoidea</taxon>
        <taxon>Littorinidae</taxon>
        <taxon>Littorina</taxon>
    </lineage>
</organism>